<gene>
    <name evidence="1" type="ORF">DMAD_10184</name>
</gene>
<dbReference type="Proteomes" id="UP001500889">
    <property type="component" value="Chromosome O"/>
</dbReference>
<dbReference type="EMBL" id="AP029263">
    <property type="protein sequence ID" value="BFF92042.1"/>
    <property type="molecule type" value="Genomic_DNA"/>
</dbReference>
<sequence>MNSKATSKRMHHVMVSLTESNRRYHTETLEGSSLDGEFKILDRKSVLLRMPSAAAGTSKSKQADVPRYYRHLEFDAIGYDHEPHVREQLSDLVENMFRQRLNGCLLRLTPHRSSNINQLTRVLVSEVESIMLLLRFRLKSINVDYFDLRKFDMANMLLEPGASMQELNRRQVHQSGRILQSTRELLQWLLNDFTSIRGRAVGDDYIDIQFVFRDGQHAVRKLHLTIFQVFGGEERQDMADFFRTLPLGKQSNSTLLTDCIRESFDFQRPMRTVVMFELPLGRESPAQMMRKILKLADVAYVSIEKAYSAAKNPIKSASRSSSNLLKITPSCSFRNTFQSVPNISDPLLRRGRKLSSEDYNSLAYWYNRIDSKLLELQLSMDEHYMALYRRKGLEICNELRSMEQNADLETHESGGDGRPLPRTIDQEEEQASMSMYTELLKQFRKLDFDVKKTAFAATLKGYISNKNYELAEMEKAFKLKAIESMRLQLIEFMKPDSGQEANLN</sequence>
<organism evidence="1 2">
    <name type="scientific">Drosophila madeirensis</name>
    <name type="common">Fruit fly</name>
    <dbReference type="NCBI Taxonomy" id="30013"/>
    <lineage>
        <taxon>Eukaryota</taxon>
        <taxon>Metazoa</taxon>
        <taxon>Ecdysozoa</taxon>
        <taxon>Arthropoda</taxon>
        <taxon>Hexapoda</taxon>
        <taxon>Insecta</taxon>
        <taxon>Pterygota</taxon>
        <taxon>Neoptera</taxon>
        <taxon>Endopterygota</taxon>
        <taxon>Diptera</taxon>
        <taxon>Brachycera</taxon>
        <taxon>Muscomorpha</taxon>
        <taxon>Ephydroidea</taxon>
        <taxon>Drosophilidae</taxon>
        <taxon>Drosophila</taxon>
        <taxon>Sophophora</taxon>
    </lineage>
</organism>
<keyword evidence="2" id="KW-1185">Reference proteome</keyword>
<accession>A0AAU9F8P4</accession>
<proteinExistence type="predicted"/>
<dbReference type="AlphaFoldDB" id="A0AAU9F8P4"/>
<protein>
    <submittedName>
        <fullName evidence="1">Uncharacterized protein</fullName>
    </submittedName>
</protein>
<evidence type="ECO:0000313" key="1">
    <source>
        <dbReference type="EMBL" id="BFF92042.1"/>
    </source>
</evidence>
<reference evidence="1 2" key="1">
    <citation type="submission" date="2024-02" db="EMBL/GenBank/DDBJ databases">
        <title>A chromosome-level genome assembly of Drosophila madeirensis, a fruit fly species endemic to Madeira island.</title>
        <authorList>
            <person name="Tomihara K."/>
            <person name="Llopart A."/>
            <person name="Yamamoto D."/>
        </authorList>
    </citation>
    <scope>NUCLEOTIDE SEQUENCE [LARGE SCALE GENOMIC DNA]</scope>
    <source>
        <strain evidence="1 2">RF1</strain>
    </source>
</reference>
<evidence type="ECO:0000313" key="2">
    <source>
        <dbReference type="Proteomes" id="UP001500889"/>
    </source>
</evidence>
<name>A0AAU9F8P4_DROMD</name>